<keyword evidence="2" id="KW-0540">Nuclease</keyword>
<evidence type="ECO:0000313" key="2">
    <source>
        <dbReference type="EMBL" id="WEU80333.1"/>
    </source>
</evidence>
<keyword evidence="2" id="KW-0378">Hydrolase</keyword>
<dbReference type="EMBL" id="OQ579027">
    <property type="protein sequence ID" value="WEU80333.1"/>
    <property type="molecule type" value="Genomic_DNA"/>
</dbReference>
<reference evidence="2 3" key="1">
    <citation type="submission" date="2023-03" db="EMBL/GenBank/DDBJ databases">
        <title>A hybrid and poly-polish workflow for the complete and accurate assembly of phage genomes: a case study of ten przondoviruses.</title>
        <authorList>
            <person name="Elek C.K.A."/>
            <person name="Adriaenssens E.M."/>
        </authorList>
    </citation>
    <scope>NUCLEOTIDE SEQUENCE [LARGE SCALE GENOMIC DNA]</scope>
</reference>
<sequence>MANNYIHKEINLKTLKDNGYEVTTEGKVISHKGRAPRVLKSPVGSHGYHVVNLRLDGKSSMFCVHRLVAYSYLTIDEDRPLVNHKDGDKTNNTLNNLEFVTHSENISHYYQNKC</sequence>
<name>A0AAF0D776_9CAUD</name>
<organism evidence="2 3">
    <name type="scientific">Klebsiella phage Cornelius</name>
    <dbReference type="NCBI Taxonomy" id="3018526"/>
    <lineage>
        <taxon>Viruses</taxon>
        <taxon>Duplodnaviria</taxon>
        <taxon>Heunggongvirae</taxon>
        <taxon>Uroviricota</taxon>
        <taxon>Caudoviricetes</taxon>
        <taxon>Autographivirales</taxon>
        <taxon>Autotranscriptaviridae</taxon>
        <taxon>Studiervirinae</taxon>
        <taxon>Przondovirus</taxon>
        <taxon>Przondovirus cornelius</taxon>
    </lineage>
</organism>
<dbReference type="Gene3D" id="3.90.75.20">
    <property type="match status" value="1"/>
</dbReference>
<evidence type="ECO:0000313" key="3">
    <source>
        <dbReference type="Proteomes" id="UP001216035"/>
    </source>
</evidence>
<dbReference type="SUPFAM" id="SSF54060">
    <property type="entry name" value="His-Me finger endonucleases"/>
    <property type="match status" value="1"/>
</dbReference>
<gene>
    <name evidence="2" type="ORF">MHFPEQOS_0002</name>
</gene>
<keyword evidence="2" id="KW-0255">Endonuclease</keyword>
<feature type="domain" description="HNH nuclease" evidence="1">
    <location>
        <begin position="64"/>
        <end position="105"/>
    </location>
</feature>
<dbReference type="InterPro" id="IPR003615">
    <property type="entry name" value="HNH_nuc"/>
</dbReference>
<keyword evidence="3" id="KW-1185">Reference proteome</keyword>
<proteinExistence type="predicted"/>
<dbReference type="GO" id="GO:0004519">
    <property type="term" value="F:endonuclease activity"/>
    <property type="evidence" value="ECO:0007669"/>
    <property type="project" value="UniProtKB-KW"/>
</dbReference>
<dbReference type="Pfam" id="PF13392">
    <property type="entry name" value="HNH_3"/>
    <property type="match status" value="1"/>
</dbReference>
<dbReference type="InterPro" id="IPR044925">
    <property type="entry name" value="His-Me_finger_sf"/>
</dbReference>
<accession>A0AAF0D776</accession>
<dbReference type="Proteomes" id="UP001216035">
    <property type="component" value="Segment"/>
</dbReference>
<protein>
    <submittedName>
        <fullName evidence="2">HNH endonuclease</fullName>
    </submittedName>
</protein>
<evidence type="ECO:0000259" key="1">
    <source>
        <dbReference type="Pfam" id="PF13392"/>
    </source>
</evidence>